<sequence length="1054" mass="119112">MIEMRYKDIKCTLVIGSGPIVIGQAAEFDYSGSQACLALREEGIRTVLLNSNPATIQTDRDIADRIYIEPIEPDTVIEIIKREGIDSILPSTGGQVGLNLVVLLDKLGILSEYNIRVLGTPVKSIELAEDRKKFFNLMRDINEPVISSYTITKDNYINDVENIKRYPLILRTGFSLGGSGGTVINSRDELLNYCKEYFLTSDLDIEVDESLLGLKELEYEMIRDNNGNCISVCNMENLDPMGIHTGESIVVTPSQTLSNDDYQMLRKAAIHVVSAIGVIGACNIQFALDQKRNEYYVVEVNPRTSRSSALASKASGYPIARISTKIAIGYNLNEIINPITKNTYAAFEPSLDYVTVKIPRWPFDKFSVSRRIGIEMKSTGEVMGIGRTFEEALMKAISSIDIPYSRRLRIKATKDEIIKNLEEPTDLRIFYIFEALFSGLDPEYISKLTKYDVFFIYKMKNIVDLLSGLKNKMPDNLKELKKYGISDAIISYFTGIDELSIIRERLKNNIVPSYKNIDTCSGEFESDTPYLYSTYDDFSDMMPENKRKIIVIGSGPNRIAQGVEFDYGSVKAIKAIKSLGYQAIMVNSNPETVSTDFDVSDRLYFEPITLEHVSNIIYRERPAGIIIQFSGQTGQNIAMDLNRIFNGIILGTQPESINIIENRVEFSKLLSRLNIKQPDYIEVNNINDVDERIKMIKLPVIIRSSFIIGGRAMDIIYDVDDLKSRVSEVFRDMPGYPVLISEYISNATEMDVDFVSDGEKFQIAGISVHVEEAGTHSGDASMILGPGFPSDDIKMKIENIIDKLVKELKLNGISNLQIAVKNDEVYIIELNARSSRSVPFVSKATGIDWASIAVSVMLGMNLEKRDVRLDSYFLKIPVFPFRRFRDMDTILGPEMKSTGEAMCCGKTLEEAFYKASKLIKKNFELKSVLITVNDNDKERIIDMAYELYKNGVRIYATPGTSKFLREHGIENTTVYRIKDMREPRLMDIIINNDVSLIINTPTNSYGSIRDGFSIRQYAIRLNIPLITNVRFAEPFVKALIKKPRLNYMEISEYF</sequence>
<dbReference type="GO" id="GO:0046872">
    <property type="term" value="F:metal ion binding"/>
    <property type="evidence" value="ECO:0007669"/>
    <property type="project" value="UniProtKB-KW"/>
</dbReference>
<evidence type="ECO:0000256" key="1">
    <source>
        <dbReference type="ARBA" id="ARBA00001936"/>
    </source>
</evidence>
<comment type="similarity">
    <text evidence="4">Belongs to the CarB family.</text>
</comment>
<dbReference type="Gene3D" id="3.40.50.20">
    <property type="match status" value="2"/>
</dbReference>
<dbReference type="Pfam" id="PF02142">
    <property type="entry name" value="MGS"/>
    <property type="match status" value="1"/>
</dbReference>
<evidence type="ECO:0000256" key="2">
    <source>
        <dbReference type="ARBA" id="ARBA00004812"/>
    </source>
</evidence>
<dbReference type="InterPro" id="IPR033937">
    <property type="entry name" value="MGS_CPS_CarB"/>
</dbReference>
<dbReference type="InterPro" id="IPR058047">
    <property type="entry name" value="CPSase_preATP-grasp"/>
</dbReference>
<evidence type="ECO:0000256" key="13">
    <source>
        <dbReference type="ARBA" id="ARBA00022975"/>
    </source>
</evidence>
<keyword evidence="13" id="KW-0665">Pyrimidine biosynthesis</keyword>
<dbReference type="Proteomes" id="UP000192315">
    <property type="component" value="Unassembled WGS sequence"/>
</dbReference>
<dbReference type="Pfam" id="PF02787">
    <property type="entry name" value="CPSase_L_D3"/>
    <property type="match status" value="1"/>
</dbReference>
<reference evidence="20 21" key="1">
    <citation type="submission" date="2017-04" db="EMBL/GenBank/DDBJ databases">
        <authorList>
            <person name="Varghese N."/>
            <person name="Submissions S."/>
        </authorList>
    </citation>
    <scope>NUCLEOTIDE SEQUENCE [LARGE SCALE GENOMIC DNA]</scope>
    <source>
        <strain evidence="20 21">DSM 9789</strain>
    </source>
</reference>
<organism evidence="20 21">
    <name type="scientific">Picrophilus torridus (strain ATCC 700027 / DSM 9790 / JCM 10055 / NBRC 100828 / KAW 2/3)</name>
    <dbReference type="NCBI Taxonomy" id="1122961"/>
    <lineage>
        <taxon>Archaea</taxon>
        <taxon>Methanobacteriati</taxon>
        <taxon>Thermoplasmatota</taxon>
        <taxon>Thermoplasmata</taxon>
        <taxon>Thermoplasmatales</taxon>
        <taxon>Picrophilaceae</taxon>
        <taxon>Picrophilus</taxon>
    </lineage>
</organism>
<dbReference type="GO" id="GO:0005737">
    <property type="term" value="C:cytoplasm"/>
    <property type="evidence" value="ECO:0007669"/>
    <property type="project" value="TreeGrafter"/>
</dbReference>
<feature type="domain" description="ATP-grasp" evidence="18">
    <location>
        <begin position="667"/>
        <end position="858"/>
    </location>
</feature>
<evidence type="ECO:0000313" key="20">
    <source>
        <dbReference type="EMBL" id="SMD30207.1"/>
    </source>
</evidence>
<evidence type="ECO:0000256" key="7">
    <source>
        <dbReference type="ARBA" id="ARBA00022605"/>
    </source>
</evidence>
<comment type="cofactor">
    <cofactor evidence="1">
        <name>Mn(2+)</name>
        <dbReference type="ChEBI" id="CHEBI:29035"/>
    </cofactor>
</comment>
<dbReference type="FunFam" id="3.40.50.20:FF:000001">
    <property type="entry name" value="Carbamoyl-phosphate synthase large chain"/>
    <property type="match status" value="2"/>
</dbReference>
<proteinExistence type="inferred from homology"/>
<evidence type="ECO:0000256" key="6">
    <source>
        <dbReference type="ARBA" id="ARBA00022598"/>
    </source>
</evidence>
<dbReference type="SUPFAM" id="SSF48108">
    <property type="entry name" value="Carbamoyl phosphate synthetase, large subunit connection domain"/>
    <property type="match status" value="1"/>
</dbReference>
<protein>
    <submittedName>
        <fullName evidence="20">Carbamoyl-phosphate synthase large subunit</fullName>
    </submittedName>
</protein>
<keyword evidence="8" id="KW-0479">Metal-binding</keyword>
<keyword evidence="11 17" id="KW-0067">ATP-binding</keyword>
<evidence type="ECO:0000256" key="16">
    <source>
        <dbReference type="ARBA" id="ARBA00048816"/>
    </source>
</evidence>
<dbReference type="AlphaFoldDB" id="A0A8G2L6L4"/>
<dbReference type="UniPathway" id="UPA00068">
    <property type="reaction ID" value="UER00171"/>
</dbReference>
<dbReference type="PANTHER" id="PTHR11405">
    <property type="entry name" value="CARBAMOYLTRANSFERASE FAMILY MEMBER"/>
    <property type="match status" value="1"/>
</dbReference>
<feature type="domain" description="ATP-grasp" evidence="18">
    <location>
        <begin position="135"/>
        <end position="328"/>
    </location>
</feature>
<dbReference type="InterPro" id="IPR016185">
    <property type="entry name" value="PreATP-grasp_dom_sf"/>
</dbReference>
<keyword evidence="9" id="KW-0677">Repeat</keyword>
<dbReference type="InterPro" id="IPR005483">
    <property type="entry name" value="CPSase_dom"/>
</dbReference>
<keyword evidence="7" id="KW-0028">Amino-acid biosynthesis</keyword>
<feature type="domain" description="MGS-like" evidence="19">
    <location>
        <begin position="919"/>
        <end position="1054"/>
    </location>
</feature>
<evidence type="ECO:0000256" key="17">
    <source>
        <dbReference type="PROSITE-ProRule" id="PRU00409"/>
    </source>
</evidence>
<name>A0A8G2L6L4_PICTO</name>
<dbReference type="PRINTS" id="PR00098">
    <property type="entry name" value="CPSASE"/>
</dbReference>
<accession>A0A8G2L6L4</accession>
<dbReference type="InterPro" id="IPR013815">
    <property type="entry name" value="ATP_grasp_subdomain_1"/>
</dbReference>
<evidence type="ECO:0000256" key="14">
    <source>
        <dbReference type="ARBA" id="ARBA00023211"/>
    </source>
</evidence>
<comment type="caution">
    <text evidence="20">The sequence shown here is derived from an EMBL/GenBank/DDBJ whole genome shotgun (WGS) entry which is preliminary data.</text>
</comment>
<evidence type="ECO:0000256" key="3">
    <source>
        <dbReference type="ARBA" id="ARBA00005077"/>
    </source>
</evidence>
<comment type="catalytic activity">
    <reaction evidence="15">
        <text>hydrogencarbonate + NH4(+) + 2 ATP = carbamoyl phosphate + 2 ADP + phosphate + 2 H(+)</text>
        <dbReference type="Rhea" id="RHEA:18029"/>
        <dbReference type="ChEBI" id="CHEBI:15378"/>
        <dbReference type="ChEBI" id="CHEBI:17544"/>
        <dbReference type="ChEBI" id="CHEBI:28938"/>
        <dbReference type="ChEBI" id="CHEBI:30616"/>
        <dbReference type="ChEBI" id="CHEBI:43474"/>
        <dbReference type="ChEBI" id="CHEBI:58228"/>
        <dbReference type="ChEBI" id="CHEBI:456216"/>
        <dbReference type="EC" id="6.3.4.16"/>
    </reaction>
</comment>
<dbReference type="SMART" id="SM01096">
    <property type="entry name" value="CPSase_L_D3"/>
    <property type="match status" value="1"/>
</dbReference>
<comment type="catalytic activity">
    <reaction evidence="16">
        <text>hydrogencarbonate + L-glutamine + 2 ATP + H2O = carbamoyl phosphate + L-glutamate + 2 ADP + phosphate + 2 H(+)</text>
        <dbReference type="Rhea" id="RHEA:18633"/>
        <dbReference type="ChEBI" id="CHEBI:15377"/>
        <dbReference type="ChEBI" id="CHEBI:15378"/>
        <dbReference type="ChEBI" id="CHEBI:17544"/>
        <dbReference type="ChEBI" id="CHEBI:29985"/>
        <dbReference type="ChEBI" id="CHEBI:30616"/>
        <dbReference type="ChEBI" id="CHEBI:43474"/>
        <dbReference type="ChEBI" id="CHEBI:58228"/>
        <dbReference type="ChEBI" id="CHEBI:58359"/>
        <dbReference type="ChEBI" id="CHEBI:456216"/>
        <dbReference type="EC" id="6.3.5.5"/>
    </reaction>
</comment>
<evidence type="ECO:0000256" key="15">
    <source>
        <dbReference type="ARBA" id="ARBA00047359"/>
    </source>
</evidence>
<dbReference type="InterPro" id="IPR036897">
    <property type="entry name" value="CarbamoylP_synth_lsu_oligo_sf"/>
</dbReference>
<dbReference type="SUPFAM" id="SSF56059">
    <property type="entry name" value="Glutathione synthetase ATP-binding domain-like"/>
    <property type="match status" value="2"/>
</dbReference>
<dbReference type="GO" id="GO:0004087">
    <property type="term" value="F:carbamoyl-phosphate synthase (ammonia) activity"/>
    <property type="evidence" value="ECO:0007669"/>
    <property type="project" value="UniProtKB-EC"/>
</dbReference>
<dbReference type="InterPro" id="IPR036914">
    <property type="entry name" value="MGS-like_dom_sf"/>
</dbReference>
<dbReference type="GO" id="GO:0044205">
    <property type="term" value="P:'de novo' UMP biosynthetic process"/>
    <property type="evidence" value="ECO:0007669"/>
    <property type="project" value="UniProtKB-UniPathway"/>
</dbReference>
<gene>
    <name evidence="20" type="ORF">SAMN02745355_0070</name>
</gene>
<keyword evidence="21" id="KW-1185">Reference proteome</keyword>
<evidence type="ECO:0000256" key="12">
    <source>
        <dbReference type="ARBA" id="ARBA00022842"/>
    </source>
</evidence>
<dbReference type="InterPro" id="IPR005480">
    <property type="entry name" value="CPSase_lsu_oligo"/>
</dbReference>
<dbReference type="NCBIfam" id="TIGR01369">
    <property type="entry name" value="CPSaseII_lrg"/>
    <property type="match status" value="1"/>
</dbReference>
<keyword evidence="12" id="KW-0460">Magnesium</keyword>
<dbReference type="InterPro" id="IPR011607">
    <property type="entry name" value="MGS-like_dom"/>
</dbReference>
<keyword evidence="5" id="KW-0055">Arginine biosynthesis</keyword>
<dbReference type="Gene3D" id="3.40.50.1380">
    <property type="entry name" value="Methylglyoxal synthase-like domain"/>
    <property type="match status" value="1"/>
</dbReference>
<dbReference type="NCBIfam" id="NF003671">
    <property type="entry name" value="PRK05294.1"/>
    <property type="match status" value="1"/>
</dbReference>
<evidence type="ECO:0000256" key="9">
    <source>
        <dbReference type="ARBA" id="ARBA00022737"/>
    </source>
</evidence>
<dbReference type="PROSITE" id="PS51855">
    <property type="entry name" value="MGS"/>
    <property type="match status" value="1"/>
</dbReference>
<evidence type="ECO:0000256" key="11">
    <source>
        <dbReference type="ARBA" id="ARBA00022840"/>
    </source>
</evidence>
<dbReference type="UniPathway" id="UPA00070">
    <property type="reaction ID" value="UER00115"/>
</dbReference>
<dbReference type="CDD" id="cd01424">
    <property type="entry name" value="MGS_CPS_II"/>
    <property type="match status" value="1"/>
</dbReference>
<dbReference type="GO" id="GO:0006541">
    <property type="term" value="P:glutamine metabolic process"/>
    <property type="evidence" value="ECO:0007669"/>
    <property type="project" value="TreeGrafter"/>
</dbReference>
<keyword evidence="10 17" id="KW-0547">Nucleotide-binding</keyword>
<evidence type="ECO:0000256" key="8">
    <source>
        <dbReference type="ARBA" id="ARBA00022723"/>
    </source>
</evidence>
<dbReference type="EMBL" id="FWYE01000001">
    <property type="protein sequence ID" value="SMD30207.1"/>
    <property type="molecule type" value="Genomic_DNA"/>
</dbReference>
<dbReference type="Gene3D" id="3.30.470.20">
    <property type="entry name" value="ATP-grasp fold, B domain"/>
    <property type="match status" value="2"/>
</dbReference>
<evidence type="ECO:0000313" key="21">
    <source>
        <dbReference type="Proteomes" id="UP000192315"/>
    </source>
</evidence>
<dbReference type="NCBIfam" id="NF009455">
    <property type="entry name" value="PRK12815.1"/>
    <property type="match status" value="1"/>
</dbReference>
<dbReference type="SMART" id="SM00851">
    <property type="entry name" value="MGS"/>
    <property type="match status" value="1"/>
</dbReference>
<dbReference type="SUPFAM" id="SSF52335">
    <property type="entry name" value="Methylglyoxal synthase-like"/>
    <property type="match status" value="1"/>
</dbReference>
<evidence type="ECO:0000256" key="5">
    <source>
        <dbReference type="ARBA" id="ARBA00022571"/>
    </source>
</evidence>
<dbReference type="Gene3D" id="1.10.1030.10">
    <property type="entry name" value="Carbamoyl-phosphate synthetase, large subunit oligomerisation domain"/>
    <property type="match status" value="1"/>
</dbReference>
<dbReference type="Pfam" id="PF25596">
    <property type="entry name" value="CPSase_L_D1"/>
    <property type="match status" value="2"/>
</dbReference>
<dbReference type="InterPro" id="IPR006275">
    <property type="entry name" value="CPSase_lsu"/>
</dbReference>
<comment type="pathway">
    <text evidence="2">Pyrimidine metabolism; UMP biosynthesis via de novo pathway; (S)-dihydroorotate from bicarbonate: step 1/3.</text>
</comment>
<comment type="pathway">
    <text evidence="3">Amino-acid biosynthesis; L-arginine biosynthesis; carbamoyl phosphate from bicarbonate: step 1/1.</text>
</comment>
<dbReference type="PROSITE" id="PS50975">
    <property type="entry name" value="ATP_GRASP"/>
    <property type="match status" value="2"/>
</dbReference>
<evidence type="ECO:0000259" key="18">
    <source>
        <dbReference type="PROSITE" id="PS50975"/>
    </source>
</evidence>
<evidence type="ECO:0000256" key="10">
    <source>
        <dbReference type="ARBA" id="ARBA00022741"/>
    </source>
</evidence>
<dbReference type="InterPro" id="IPR011761">
    <property type="entry name" value="ATP-grasp"/>
</dbReference>
<dbReference type="FunFam" id="1.10.1030.10:FF:000002">
    <property type="entry name" value="Carbamoyl-phosphate synthase large chain"/>
    <property type="match status" value="1"/>
</dbReference>
<dbReference type="PROSITE" id="PS00867">
    <property type="entry name" value="CPSASE_2"/>
    <property type="match status" value="1"/>
</dbReference>
<evidence type="ECO:0000259" key="19">
    <source>
        <dbReference type="PROSITE" id="PS51855"/>
    </source>
</evidence>
<dbReference type="GO" id="GO:0005524">
    <property type="term" value="F:ATP binding"/>
    <property type="evidence" value="ECO:0007669"/>
    <property type="project" value="UniProtKB-UniRule"/>
</dbReference>
<dbReference type="Gene3D" id="3.30.1490.20">
    <property type="entry name" value="ATP-grasp fold, A domain"/>
    <property type="match status" value="1"/>
</dbReference>
<keyword evidence="6" id="KW-0436">Ligase</keyword>
<dbReference type="PANTHER" id="PTHR11405:SF53">
    <property type="entry name" value="CARBAMOYL-PHOSPHATE SYNTHASE [AMMONIA], MITOCHONDRIAL"/>
    <property type="match status" value="1"/>
</dbReference>
<dbReference type="SUPFAM" id="SSF52440">
    <property type="entry name" value="PreATP-grasp domain"/>
    <property type="match status" value="2"/>
</dbReference>
<dbReference type="GO" id="GO:0004088">
    <property type="term" value="F:carbamoyl-phosphate synthase (glutamine-hydrolyzing) activity"/>
    <property type="evidence" value="ECO:0007669"/>
    <property type="project" value="UniProtKB-EC"/>
</dbReference>
<keyword evidence="14" id="KW-0464">Manganese</keyword>
<dbReference type="InterPro" id="IPR005479">
    <property type="entry name" value="CPAse_ATP-bd"/>
</dbReference>
<dbReference type="FunFam" id="3.30.470.20:FF:000026">
    <property type="entry name" value="Carbamoyl-phosphate synthase large chain"/>
    <property type="match status" value="2"/>
</dbReference>
<dbReference type="Pfam" id="PF02786">
    <property type="entry name" value="CPSase_L_D2"/>
    <property type="match status" value="2"/>
</dbReference>
<dbReference type="GO" id="GO:0006526">
    <property type="term" value="P:L-arginine biosynthetic process"/>
    <property type="evidence" value="ECO:0007669"/>
    <property type="project" value="UniProtKB-UniPathway"/>
</dbReference>
<evidence type="ECO:0000256" key="4">
    <source>
        <dbReference type="ARBA" id="ARBA00009799"/>
    </source>
</evidence>